<dbReference type="Proteomes" id="UP000663861">
    <property type="component" value="Unassembled WGS sequence"/>
</dbReference>
<dbReference type="SUPFAM" id="SSF55729">
    <property type="entry name" value="Acyl-CoA N-acyltransferases (Nat)"/>
    <property type="match status" value="1"/>
</dbReference>
<accession>A0A8H3CZ97</accession>
<dbReference type="CDD" id="cd04301">
    <property type="entry name" value="NAT_SF"/>
    <property type="match status" value="1"/>
</dbReference>
<dbReference type="PANTHER" id="PTHR42791">
    <property type="entry name" value="GNAT FAMILY ACETYLTRANSFERASE"/>
    <property type="match status" value="1"/>
</dbReference>
<protein>
    <recommendedName>
        <fullName evidence="1">N-acetyltransferase domain-containing protein</fullName>
    </recommendedName>
</protein>
<dbReference type="Gene3D" id="3.40.630.30">
    <property type="match status" value="1"/>
</dbReference>
<dbReference type="GO" id="GO:0016747">
    <property type="term" value="F:acyltransferase activity, transferring groups other than amino-acyl groups"/>
    <property type="evidence" value="ECO:0007669"/>
    <property type="project" value="InterPro"/>
</dbReference>
<evidence type="ECO:0000313" key="2">
    <source>
        <dbReference type="EMBL" id="CAE6503726.1"/>
    </source>
</evidence>
<evidence type="ECO:0000259" key="1">
    <source>
        <dbReference type="Pfam" id="PF13508"/>
    </source>
</evidence>
<sequence>MSKASPKITEITKNTPNFGAYLEEMSTLISLAFLKPLDPMTLPAVGVTYEDNPGLHHEYSKVQLQAAFTGAGRVFGAFINADGIERLAGVAVWYEPGKQFLDDDEQRIYWVQFLNKLDPETRQWWKEVMKPCYHQLTVEGLGEGVKKDILHLQILGVHPDFHRRGVGKALVSHMLAESDPQGVASCVETAKETNLLFYVGLGFQVKSKQEFPSSRGDFALWCLKREPNAGKETPSN</sequence>
<name>A0A8H3CZ97_9AGAM</name>
<dbReference type="AlphaFoldDB" id="A0A8H3CZ97"/>
<organism evidence="2 3">
    <name type="scientific">Rhizoctonia solani</name>
    <dbReference type="NCBI Taxonomy" id="456999"/>
    <lineage>
        <taxon>Eukaryota</taxon>
        <taxon>Fungi</taxon>
        <taxon>Dikarya</taxon>
        <taxon>Basidiomycota</taxon>
        <taxon>Agaricomycotina</taxon>
        <taxon>Agaricomycetes</taxon>
        <taxon>Cantharellales</taxon>
        <taxon>Ceratobasidiaceae</taxon>
        <taxon>Rhizoctonia</taxon>
    </lineage>
</organism>
<feature type="domain" description="N-acetyltransferase" evidence="1">
    <location>
        <begin position="149"/>
        <end position="204"/>
    </location>
</feature>
<dbReference type="InterPro" id="IPR016181">
    <property type="entry name" value="Acyl_CoA_acyltransferase"/>
</dbReference>
<evidence type="ECO:0000313" key="3">
    <source>
        <dbReference type="Proteomes" id="UP000663861"/>
    </source>
</evidence>
<reference evidence="2" key="1">
    <citation type="submission" date="2021-01" db="EMBL/GenBank/DDBJ databases">
        <authorList>
            <person name="Kaushik A."/>
        </authorList>
    </citation>
    <scope>NUCLEOTIDE SEQUENCE</scope>
    <source>
        <strain evidence="2">AG4-RS23</strain>
    </source>
</reference>
<dbReference type="EMBL" id="CAJMWY010003578">
    <property type="protein sequence ID" value="CAE6503726.1"/>
    <property type="molecule type" value="Genomic_DNA"/>
</dbReference>
<proteinExistence type="predicted"/>
<dbReference type="InterPro" id="IPR000182">
    <property type="entry name" value="GNAT_dom"/>
</dbReference>
<dbReference type="PANTHER" id="PTHR42791:SF1">
    <property type="entry name" value="N-ACETYLTRANSFERASE DOMAIN-CONTAINING PROTEIN"/>
    <property type="match status" value="1"/>
</dbReference>
<gene>
    <name evidence="2" type="ORF">RDB_LOCUS125995</name>
</gene>
<dbReference type="InterPro" id="IPR052523">
    <property type="entry name" value="Trichothecene_AcTrans"/>
</dbReference>
<dbReference type="Pfam" id="PF13508">
    <property type="entry name" value="Acetyltransf_7"/>
    <property type="match status" value="1"/>
</dbReference>
<comment type="caution">
    <text evidence="2">The sequence shown here is derived from an EMBL/GenBank/DDBJ whole genome shotgun (WGS) entry which is preliminary data.</text>
</comment>